<organism evidence="9">
    <name type="scientific">hydrothermal vent metagenome</name>
    <dbReference type="NCBI Taxonomy" id="652676"/>
    <lineage>
        <taxon>unclassified sequences</taxon>
        <taxon>metagenomes</taxon>
        <taxon>ecological metagenomes</taxon>
    </lineage>
</organism>
<dbReference type="GO" id="GO:0008409">
    <property type="term" value="F:5'-3' exonuclease activity"/>
    <property type="evidence" value="ECO:0007669"/>
    <property type="project" value="InterPro"/>
</dbReference>
<dbReference type="NCBIfam" id="TIGR00644">
    <property type="entry name" value="recJ"/>
    <property type="match status" value="1"/>
</dbReference>
<dbReference type="InterPro" id="IPR051673">
    <property type="entry name" value="SSDNA_exonuclease_RecJ"/>
</dbReference>
<evidence type="ECO:0000313" key="9">
    <source>
        <dbReference type="EMBL" id="VAX07368.1"/>
    </source>
</evidence>
<evidence type="ECO:0000256" key="2">
    <source>
        <dbReference type="ARBA" id="ARBA00019841"/>
    </source>
</evidence>
<feature type="domain" description="DHHA1" evidence="7">
    <location>
        <begin position="361"/>
        <end position="453"/>
    </location>
</feature>
<accession>A0A3B1B7J3</accession>
<protein>
    <recommendedName>
        <fullName evidence="2">Single-stranded-DNA-specific exonuclease RecJ</fullName>
    </recommendedName>
</protein>
<dbReference type="InterPro" id="IPR041122">
    <property type="entry name" value="RecJ_OB"/>
</dbReference>
<evidence type="ECO:0000256" key="1">
    <source>
        <dbReference type="ARBA" id="ARBA00005915"/>
    </source>
</evidence>
<dbReference type="Gene3D" id="3.90.1640.30">
    <property type="match status" value="1"/>
</dbReference>
<dbReference type="InterPro" id="IPR004610">
    <property type="entry name" value="RecJ"/>
</dbReference>
<keyword evidence="4" id="KW-0378">Hydrolase</keyword>
<dbReference type="Pfam" id="PF17768">
    <property type="entry name" value="RecJ_OB"/>
    <property type="match status" value="1"/>
</dbReference>
<reference evidence="9" key="1">
    <citation type="submission" date="2018-06" db="EMBL/GenBank/DDBJ databases">
        <authorList>
            <person name="Zhirakovskaya E."/>
        </authorList>
    </citation>
    <scope>NUCLEOTIDE SEQUENCE</scope>
</reference>
<dbReference type="FunFam" id="3.90.1640.30:FF:000001">
    <property type="entry name" value="Single-stranded-DNA-specific exonuclease RecJ"/>
    <property type="match status" value="1"/>
</dbReference>
<sequence length="583" mass="63274">MVGIIQNQVINGECTLSETMHPVLRRVFAARGIKTEADLSLGLDRLLPVTQLTGANEAAALLHQMLERQRRILVVGDFDTDGATSCALAVRALKMMGAQDVRYLVPNRFEFGYGLTPAIVAEALKQAPDLLVTVDNGISSVEGVAAANAAGVPVLVTDHHIAGDQLPDAAVLVNPQLPEDTFPSKHLAGVGVIFYVMLALRRYLREAGWFESQGMKVPNLASLLDLVALGTVADVVRLDHNNRIMVHQGLQRIRAGKGCAGINAIIEVAKRSQSGLVTADLGFAIAPRLNAAGRLDDMSLGIECLLADDMQTARAIAQQLDELNHTRRQIEGEMVGQAMDGLSDLLAQEDSDLAVGLCIFRQEWHQGVIGILASRIREHFHRPVIAFAPAQEGVLKGSARSVPGLNIRDVLADMDARNPGLMERFGGHAMAAGLTLQEQHFELFSQAFDQEVQRHLGCEDLFDVFHSDGVLAVDELNLGLAELIREVSPWGQGFPEPKFDGVFCIRSKRIVGGRHLKLTVSPEGADLSLDAIAFNQTDDLADGDRVSIGYRLDVNQYRSRRSVQMVVEHIQAQGVECGQEPCV</sequence>
<name>A0A3B1B7J3_9ZZZZ</name>
<comment type="similarity">
    <text evidence="1">Belongs to the RecJ family.</text>
</comment>
<dbReference type="GO" id="GO:0006281">
    <property type="term" value="P:DNA repair"/>
    <property type="evidence" value="ECO:0007669"/>
    <property type="project" value="InterPro"/>
</dbReference>
<evidence type="ECO:0000256" key="3">
    <source>
        <dbReference type="ARBA" id="ARBA00022722"/>
    </source>
</evidence>
<dbReference type="PANTHER" id="PTHR30255:SF2">
    <property type="entry name" value="SINGLE-STRANDED-DNA-SPECIFIC EXONUCLEASE RECJ"/>
    <property type="match status" value="1"/>
</dbReference>
<keyword evidence="3" id="KW-0540">Nuclease</keyword>
<dbReference type="Gene3D" id="3.10.310.30">
    <property type="match status" value="1"/>
</dbReference>
<dbReference type="GO" id="GO:0006310">
    <property type="term" value="P:DNA recombination"/>
    <property type="evidence" value="ECO:0007669"/>
    <property type="project" value="InterPro"/>
</dbReference>
<dbReference type="AlphaFoldDB" id="A0A3B1B7J3"/>
<dbReference type="InterPro" id="IPR003156">
    <property type="entry name" value="DHHA1_dom"/>
</dbReference>
<dbReference type="PANTHER" id="PTHR30255">
    <property type="entry name" value="SINGLE-STRANDED-DNA-SPECIFIC EXONUCLEASE RECJ"/>
    <property type="match status" value="1"/>
</dbReference>
<evidence type="ECO:0000256" key="4">
    <source>
        <dbReference type="ARBA" id="ARBA00022801"/>
    </source>
</evidence>
<evidence type="ECO:0000259" key="6">
    <source>
        <dbReference type="Pfam" id="PF01368"/>
    </source>
</evidence>
<dbReference type="GO" id="GO:0003676">
    <property type="term" value="F:nucleic acid binding"/>
    <property type="evidence" value="ECO:0007669"/>
    <property type="project" value="InterPro"/>
</dbReference>
<dbReference type="Pfam" id="PF01368">
    <property type="entry name" value="DHH"/>
    <property type="match status" value="1"/>
</dbReference>
<gene>
    <name evidence="9" type="ORF">MNBD_GAMMA26-2640</name>
</gene>
<dbReference type="Pfam" id="PF02272">
    <property type="entry name" value="DHHA1"/>
    <property type="match status" value="1"/>
</dbReference>
<feature type="domain" description="DDH" evidence="6">
    <location>
        <begin position="71"/>
        <end position="231"/>
    </location>
</feature>
<dbReference type="InterPro" id="IPR038763">
    <property type="entry name" value="DHH_sf"/>
</dbReference>
<evidence type="ECO:0000259" key="7">
    <source>
        <dbReference type="Pfam" id="PF02272"/>
    </source>
</evidence>
<feature type="domain" description="RecJ OB" evidence="8">
    <location>
        <begin position="468"/>
        <end position="569"/>
    </location>
</feature>
<proteinExistence type="inferred from homology"/>
<evidence type="ECO:0000256" key="5">
    <source>
        <dbReference type="ARBA" id="ARBA00022839"/>
    </source>
</evidence>
<dbReference type="SUPFAM" id="SSF64182">
    <property type="entry name" value="DHH phosphoesterases"/>
    <property type="match status" value="1"/>
</dbReference>
<dbReference type="InterPro" id="IPR001667">
    <property type="entry name" value="DDH_dom"/>
</dbReference>
<dbReference type="EMBL" id="UOFX01000023">
    <property type="protein sequence ID" value="VAX07368.1"/>
    <property type="molecule type" value="Genomic_DNA"/>
</dbReference>
<keyword evidence="5 9" id="KW-0269">Exonuclease</keyword>
<evidence type="ECO:0000259" key="8">
    <source>
        <dbReference type="Pfam" id="PF17768"/>
    </source>
</evidence>